<evidence type="ECO:0000256" key="1">
    <source>
        <dbReference type="ARBA" id="ARBA00022741"/>
    </source>
</evidence>
<dbReference type="GO" id="GO:0003682">
    <property type="term" value="F:chromatin binding"/>
    <property type="evidence" value="ECO:0007669"/>
    <property type="project" value="TreeGrafter"/>
</dbReference>
<dbReference type="SUPFAM" id="SSF54160">
    <property type="entry name" value="Chromo domain-like"/>
    <property type="match status" value="1"/>
</dbReference>
<dbReference type="PROSITE" id="PS50013">
    <property type="entry name" value="CHROMO_2"/>
    <property type="match status" value="1"/>
</dbReference>
<dbReference type="CDD" id="cd18660">
    <property type="entry name" value="CD1_tandem"/>
    <property type="match status" value="1"/>
</dbReference>
<dbReference type="GO" id="GO:0005634">
    <property type="term" value="C:nucleus"/>
    <property type="evidence" value="ECO:0007669"/>
    <property type="project" value="TreeGrafter"/>
</dbReference>
<dbReference type="PANTHER" id="PTHR45623:SF17">
    <property type="entry name" value="CHROMODOMAIN-HELICASE-DNA-BINDING PROTEIN 3-RELATED"/>
    <property type="match status" value="1"/>
</dbReference>
<evidence type="ECO:0000313" key="6">
    <source>
        <dbReference type="Proteomes" id="UP000306102"/>
    </source>
</evidence>
<comment type="caution">
    <text evidence="5">The sequence shown here is derived from an EMBL/GenBank/DDBJ whole genome shotgun (WGS) entry which is preliminary data.</text>
</comment>
<dbReference type="InterPro" id="IPR023780">
    <property type="entry name" value="Chromo_domain"/>
</dbReference>
<dbReference type="GO" id="GO:0000785">
    <property type="term" value="C:chromatin"/>
    <property type="evidence" value="ECO:0007669"/>
    <property type="project" value="TreeGrafter"/>
</dbReference>
<dbReference type="Gene3D" id="2.40.50.40">
    <property type="match status" value="1"/>
</dbReference>
<accession>A0A4S4D1D4</accession>
<keyword evidence="1" id="KW-0547">Nucleotide-binding</keyword>
<dbReference type="EMBL" id="SDRB02013066">
    <property type="protein sequence ID" value="THF96030.1"/>
    <property type="molecule type" value="Genomic_DNA"/>
</dbReference>
<dbReference type="GO" id="GO:0016887">
    <property type="term" value="F:ATP hydrolysis activity"/>
    <property type="evidence" value="ECO:0007669"/>
    <property type="project" value="TreeGrafter"/>
</dbReference>
<evidence type="ECO:0000256" key="2">
    <source>
        <dbReference type="ARBA" id="ARBA00022840"/>
    </source>
</evidence>
<gene>
    <name evidence="5" type="ORF">TEA_010797</name>
</gene>
<dbReference type="AlphaFoldDB" id="A0A4S4D1D4"/>
<keyword evidence="2" id="KW-0067">ATP-binding</keyword>
<dbReference type="Pfam" id="PF00385">
    <property type="entry name" value="Chromo"/>
    <property type="match status" value="1"/>
</dbReference>
<dbReference type="STRING" id="542762.A0A4S4D1D4"/>
<proteinExistence type="predicted"/>
<name>A0A4S4D1D4_CAMSN</name>
<evidence type="ECO:0000259" key="4">
    <source>
        <dbReference type="PROSITE" id="PS50013"/>
    </source>
</evidence>
<sequence>MSSLVERLRVRSERRPIYNLDDSDDEAYLDKGKSGSSHHKIEKIIRPDSVSPLNDIDKILDSEMRPTVADDSDASMLGSKQIFVKQYLVKWKGLSYLHCTWVPEKEFLKAYKTHPRLRTKVNNFHRQMSSISNSEDDFMAIRPEWTTVDRILSCRARHTSTPRGLQMGLLWGRDYLMEQDLDELDTILEEYDGDYDFADVMGDEGAWNLDNFMD</sequence>
<protein>
    <recommendedName>
        <fullName evidence="4">Chromo domain-containing protein</fullName>
    </recommendedName>
</protein>
<dbReference type="InterPro" id="IPR016197">
    <property type="entry name" value="Chromo-like_dom_sf"/>
</dbReference>
<feature type="domain" description="Chromo" evidence="4">
    <location>
        <begin position="54"/>
        <end position="136"/>
    </location>
</feature>
<dbReference type="PANTHER" id="PTHR45623">
    <property type="entry name" value="CHROMODOMAIN-HELICASE-DNA-BINDING PROTEIN 3-RELATED-RELATED"/>
    <property type="match status" value="1"/>
</dbReference>
<dbReference type="GO" id="GO:0005524">
    <property type="term" value="F:ATP binding"/>
    <property type="evidence" value="ECO:0007669"/>
    <property type="project" value="UniProtKB-KW"/>
</dbReference>
<dbReference type="Proteomes" id="UP000306102">
    <property type="component" value="Unassembled WGS sequence"/>
</dbReference>
<dbReference type="GO" id="GO:0042393">
    <property type="term" value="F:histone binding"/>
    <property type="evidence" value="ECO:0007669"/>
    <property type="project" value="TreeGrafter"/>
</dbReference>
<dbReference type="SMART" id="SM00298">
    <property type="entry name" value="CHROMO"/>
    <property type="match status" value="1"/>
</dbReference>
<keyword evidence="6" id="KW-1185">Reference proteome</keyword>
<reference evidence="5 6" key="1">
    <citation type="journal article" date="2018" name="Proc. Natl. Acad. Sci. U.S.A.">
        <title>Draft genome sequence of Camellia sinensis var. sinensis provides insights into the evolution of the tea genome and tea quality.</title>
        <authorList>
            <person name="Wei C."/>
            <person name="Yang H."/>
            <person name="Wang S."/>
            <person name="Zhao J."/>
            <person name="Liu C."/>
            <person name="Gao L."/>
            <person name="Xia E."/>
            <person name="Lu Y."/>
            <person name="Tai Y."/>
            <person name="She G."/>
            <person name="Sun J."/>
            <person name="Cao H."/>
            <person name="Tong W."/>
            <person name="Gao Q."/>
            <person name="Li Y."/>
            <person name="Deng W."/>
            <person name="Jiang X."/>
            <person name="Wang W."/>
            <person name="Chen Q."/>
            <person name="Zhang S."/>
            <person name="Li H."/>
            <person name="Wu J."/>
            <person name="Wang P."/>
            <person name="Li P."/>
            <person name="Shi C."/>
            <person name="Zheng F."/>
            <person name="Jian J."/>
            <person name="Huang B."/>
            <person name="Shan D."/>
            <person name="Shi M."/>
            <person name="Fang C."/>
            <person name="Yue Y."/>
            <person name="Li F."/>
            <person name="Li D."/>
            <person name="Wei S."/>
            <person name="Han B."/>
            <person name="Jiang C."/>
            <person name="Yin Y."/>
            <person name="Xia T."/>
            <person name="Zhang Z."/>
            <person name="Bennetzen J.L."/>
            <person name="Zhao S."/>
            <person name="Wan X."/>
        </authorList>
    </citation>
    <scope>NUCLEOTIDE SEQUENCE [LARGE SCALE GENOMIC DNA]</scope>
    <source>
        <strain evidence="6">cv. Shuchazao</strain>
        <tissue evidence="5">Leaf</tissue>
    </source>
</reference>
<organism evidence="5 6">
    <name type="scientific">Camellia sinensis var. sinensis</name>
    <name type="common">China tea</name>
    <dbReference type="NCBI Taxonomy" id="542762"/>
    <lineage>
        <taxon>Eukaryota</taxon>
        <taxon>Viridiplantae</taxon>
        <taxon>Streptophyta</taxon>
        <taxon>Embryophyta</taxon>
        <taxon>Tracheophyta</taxon>
        <taxon>Spermatophyta</taxon>
        <taxon>Magnoliopsida</taxon>
        <taxon>eudicotyledons</taxon>
        <taxon>Gunneridae</taxon>
        <taxon>Pentapetalae</taxon>
        <taxon>asterids</taxon>
        <taxon>Ericales</taxon>
        <taxon>Theaceae</taxon>
        <taxon>Camellia</taxon>
    </lineage>
</organism>
<dbReference type="GO" id="GO:0003677">
    <property type="term" value="F:DNA binding"/>
    <property type="evidence" value="ECO:0007669"/>
    <property type="project" value="TreeGrafter"/>
</dbReference>
<dbReference type="GO" id="GO:0140658">
    <property type="term" value="F:ATP-dependent chromatin remodeler activity"/>
    <property type="evidence" value="ECO:0007669"/>
    <property type="project" value="TreeGrafter"/>
</dbReference>
<evidence type="ECO:0000256" key="3">
    <source>
        <dbReference type="ARBA" id="ARBA00023242"/>
    </source>
</evidence>
<dbReference type="InterPro" id="IPR000953">
    <property type="entry name" value="Chromo/chromo_shadow_dom"/>
</dbReference>
<evidence type="ECO:0000313" key="5">
    <source>
        <dbReference type="EMBL" id="THF96030.1"/>
    </source>
</evidence>
<keyword evidence="3" id="KW-0539">Nucleus</keyword>